<dbReference type="InterPro" id="IPR002937">
    <property type="entry name" value="Amino_oxidase"/>
</dbReference>
<dbReference type="AlphaFoldDB" id="A0A0A1WVR9"/>
<name>A0A0A1WVR9_ZEUCU</name>
<dbReference type="Gene3D" id="3.90.660.10">
    <property type="match status" value="1"/>
</dbReference>
<reference evidence="2" key="2">
    <citation type="journal article" date="2015" name="Gigascience">
        <title>Reconstructing a comprehensive transcriptome assembly of a white-pupal translocated strain of the pest fruit fly Bactrocera cucurbitae.</title>
        <authorList>
            <person name="Sim S.B."/>
            <person name="Calla B."/>
            <person name="Hall B."/>
            <person name="DeRego T."/>
            <person name="Geib S.M."/>
        </authorList>
    </citation>
    <scope>NUCLEOTIDE SEQUENCE</scope>
</reference>
<organism evidence="2">
    <name type="scientific">Zeugodacus cucurbitae</name>
    <name type="common">Melon fruit fly</name>
    <name type="synonym">Bactrocera cucurbitae</name>
    <dbReference type="NCBI Taxonomy" id="28588"/>
    <lineage>
        <taxon>Eukaryota</taxon>
        <taxon>Metazoa</taxon>
        <taxon>Ecdysozoa</taxon>
        <taxon>Arthropoda</taxon>
        <taxon>Hexapoda</taxon>
        <taxon>Insecta</taxon>
        <taxon>Pterygota</taxon>
        <taxon>Neoptera</taxon>
        <taxon>Endopterygota</taxon>
        <taxon>Diptera</taxon>
        <taxon>Brachycera</taxon>
        <taxon>Muscomorpha</taxon>
        <taxon>Tephritoidea</taxon>
        <taxon>Tephritidae</taxon>
        <taxon>Zeugodacus</taxon>
        <taxon>Zeugodacus</taxon>
    </lineage>
</organism>
<reference evidence="2" key="1">
    <citation type="submission" date="2014-11" db="EMBL/GenBank/DDBJ databases">
        <authorList>
            <person name="Geib S."/>
        </authorList>
    </citation>
    <scope>NUCLEOTIDE SEQUENCE</scope>
</reference>
<evidence type="ECO:0000313" key="2">
    <source>
        <dbReference type="EMBL" id="JAD02615.1"/>
    </source>
</evidence>
<dbReference type="Gene3D" id="3.50.50.60">
    <property type="entry name" value="FAD/NAD(P)-binding domain"/>
    <property type="match status" value="1"/>
</dbReference>
<dbReference type="Pfam" id="PF01593">
    <property type="entry name" value="Amino_oxidase"/>
    <property type="match status" value="1"/>
</dbReference>
<sequence length="500" mass="56666">MQENRPAATKALTIVEQAKVNDMKSKRVVIIGAGAAGVAAATRLLESGFENVLLLEAENRFGGRIHTIPFADNVIDLGAQWCHGEQGNAIYELTRGLDMLHPSEEIEGGFKCIRSNKEVVDDAVVEKLRSIILNLEPTQQDGLKDYEGSLGAYITDAFWRKLEALPDIDRVVAREFFENGKKKLSSMDGADNLFEVSGKGQHEYLDCEGDLHLYWKGKGFGSFLRLLMKANQDDPSDLGLLNEHIKYNARVEHIDWQSSKGDIRLRLWNGELILADHVICTVSLGVLKDIHQKLFTPTLPLAKCRAIDGLSLGTVDKFFLEFKEPFAPLNWAGFSFLWQEEDLAELRNSGNYWLESVFNFQTVSNQPRLLQGWILGPHARHMETLAEAEVLDALLWLFNKFLTFEVPTPVRFLRTRWYTNPNFRGSYSFRSVYTDELRTSSSDMATPILDERDGKPLLQFAGEATHPHFYSTAHGAMESGWREAQRLIAHYQEHHSHSQK</sequence>
<protein>
    <submittedName>
        <fullName evidence="2">Spermine oxidase</fullName>
    </submittedName>
</protein>
<dbReference type="GO" id="GO:0046592">
    <property type="term" value="F:polyamine oxidase activity"/>
    <property type="evidence" value="ECO:0007669"/>
    <property type="project" value="TreeGrafter"/>
</dbReference>
<dbReference type="PANTHER" id="PTHR10742">
    <property type="entry name" value="FLAVIN MONOAMINE OXIDASE"/>
    <property type="match status" value="1"/>
</dbReference>
<proteinExistence type="predicted"/>
<accession>A0A0A1WVR9</accession>
<gene>
    <name evidence="2" type="primary">Smox_0</name>
    <name evidence="2" type="ORF">g.16998</name>
</gene>
<dbReference type="InterPro" id="IPR050281">
    <property type="entry name" value="Flavin_monoamine_oxidase"/>
</dbReference>
<dbReference type="EMBL" id="GBXI01011677">
    <property type="protein sequence ID" value="JAD02615.1"/>
    <property type="molecule type" value="Transcribed_RNA"/>
</dbReference>
<evidence type="ECO:0000259" key="1">
    <source>
        <dbReference type="Pfam" id="PF01593"/>
    </source>
</evidence>
<dbReference type="InterPro" id="IPR036188">
    <property type="entry name" value="FAD/NAD-bd_sf"/>
</dbReference>
<dbReference type="PANTHER" id="PTHR10742:SF398">
    <property type="entry name" value="AMINE OXIDASE DOMAIN-CONTAINING PROTEIN-RELATED"/>
    <property type="match status" value="1"/>
</dbReference>
<dbReference type="SUPFAM" id="SSF54373">
    <property type="entry name" value="FAD-linked reductases, C-terminal domain"/>
    <property type="match status" value="1"/>
</dbReference>
<feature type="domain" description="Amine oxidase" evidence="1">
    <location>
        <begin position="36"/>
        <end position="488"/>
    </location>
</feature>
<dbReference type="SUPFAM" id="SSF51905">
    <property type="entry name" value="FAD/NAD(P)-binding domain"/>
    <property type="match status" value="1"/>
</dbReference>